<evidence type="ECO:0000313" key="2">
    <source>
        <dbReference type="Proteomes" id="UP000265703"/>
    </source>
</evidence>
<protein>
    <submittedName>
        <fullName evidence="1">Uncharacterized protein</fullName>
    </submittedName>
</protein>
<evidence type="ECO:0000313" key="1">
    <source>
        <dbReference type="EMBL" id="RIA83599.1"/>
    </source>
</evidence>
<sequence length="131" mass="15627">MLIYVFSFVKNDYNKSFCYKCRFPVRYKSCQHILEEEKTLFCPECGEYMKVPASMSTSNHSNKNINNYSKNQVTNPKNKELRDIIHAVKNKYEDKDMSLSQRFNNAKKEHGKFVLFMLENLKQDNLLFVYL</sequence>
<dbReference type="SUPFAM" id="SSF144206">
    <property type="entry name" value="NOB1 zinc finger-like"/>
    <property type="match status" value="1"/>
</dbReference>
<name>A0A397SFG3_9GLOM</name>
<dbReference type="EMBL" id="QKYT01000557">
    <property type="protein sequence ID" value="RIA83599.1"/>
    <property type="molecule type" value="Genomic_DNA"/>
</dbReference>
<accession>A0A397SFG3</accession>
<reference evidence="1 2" key="1">
    <citation type="submission" date="2018-06" db="EMBL/GenBank/DDBJ databases">
        <title>Comparative genomics reveals the genomic features of Rhizophagus irregularis, R. cerebriforme, R. diaphanum and Gigaspora rosea, and their symbiotic lifestyle signature.</title>
        <authorList>
            <person name="Morin E."/>
            <person name="San Clemente H."/>
            <person name="Chen E.C.H."/>
            <person name="De La Providencia I."/>
            <person name="Hainaut M."/>
            <person name="Kuo A."/>
            <person name="Kohler A."/>
            <person name="Murat C."/>
            <person name="Tang N."/>
            <person name="Roy S."/>
            <person name="Loubradou J."/>
            <person name="Henrissat B."/>
            <person name="Grigoriev I.V."/>
            <person name="Corradi N."/>
            <person name="Roux C."/>
            <person name="Martin F.M."/>
        </authorList>
    </citation>
    <scope>NUCLEOTIDE SEQUENCE [LARGE SCALE GENOMIC DNA]</scope>
    <source>
        <strain evidence="1 2">DAOM 227022</strain>
    </source>
</reference>
<comment type="caution">
    <text evidence="1">The sequence shown here is derived from an EMBL/GenBank/DDBJ whole genome shotgun (WGS) entry which is preliminary data.</text>
</comment>
<keyword evidence="2" id="KW-1185">Reference proteome</keyword>
<dbReference type="InterPro" id="IPR036283">
    <property type="entry name" value="NOB1_Zf-like_sf"/>
</dbReference>
<organism evidence="1 2">
    <name type="scientific">Glomus cerebriforme</name>
    <dbReference type="NCBI Taxonomy" id="658196"/>
    <lineage>
        <taxon>Eukaryota</taxon>
        <taxon>Fungi</taxon>
        <taxon>Fungi incertae sedis</taxon>
        <taxon>Mucoromycota</taxon>
        <taxon>Glomeromycotina</taxon>
        <taxon>Glomeromycetes</taxon>
        <taxon>Glomerales</taxon>
        <taxon>Glomeraceae</taxon>
        <taxon>Glomus</taxon>
    </lineage>
</organism>
<gene>
    <name evidence="1" type="ORF">C1645_880394</name>
</gene>
<dbReference type="Proteomes" id="UP000265703">
    <property type="component" value="Unassembled WGS sequence"/>
</dbReference>
<dbReference type="AlphaFoldDB" id="A0A397SFG3"/>
<proteinExistence type="predicted"/>